<dbReference type="GO" id="GO:0016020">
    <property type="term" value="C:membrane"/>
    <property type="evidence" value="ECO:0007669"/>
    <property type="project" value="InterPro"/>
</dbReference>
<gene>
    <name evidence="1" type="ORF">RJ641_007739</name>
</gene>
<reference evidence="1 2" key="1">
    <citation type="submission" date="2023-12" db="EMBL/GenBank/DDBJ databases">
        <title>A high-quality genome assembly for Dillenia turbinata (Dilleniales).</title>
        <authorList>
            <person name="Chanderbali A."/>
        </authorList>
    </citation>
    <scope>NUCLEOTIDE SEQUENCE [LARGE SCALE GENOMIC DNA]</scope>
    <source>
        <strain evidence="1">LSX21</strain>
        <tissue evidence="1">Leaf</tissue>
    </source>
</reference>
<dbReference type="InterPro" id="IPR044783">
    <property type="entry name" value="PHYL"/>
</dbReference>
<evidence type="ECO:0000313" key="1">
    <source>
        <dbReference type="EMBL" id="KAK6926020.1"/>
    </source>
</evidence>
<dbReference type="Proteomes" id="UP001370490">
    <property type="component" value="Unassembled WGS sequence"/>
</dbReference>
<proteinExistence type="predicted"/>
<dbReference type="EMBL" id="JBAMMX010000015">
    <property type="protein sequence ID" value="KAK6926020.1"/>
    <property type="molecule type" value="Genomic_DNA"/>
</dbReference>
<evidence type="ECO:0008006" key="3">
    <source>
        <dbReference type="Google" id="ProtNLM"/>
    </source>
</evidence>
<feature type="non-terminal residue" evidence="1">
    <location>
        <position position="184"/>
    </location>
</feature>
<organism evidence="1 2">
    <name type="scientific">Dillenia turbinata</name>
    <dbReference type="NCBI Taxonomy" id="194707"/>
    <lineage>
        <taxon>Eukaryota</taxon>
        <taxon>Viridiplantae</taxon>
        <taxon>Streptophyta</taxon>
        <taxon>Embryophyta</taxon>
        <taxon>Tracheophyta</taxon>
        <taxon>Spermatophyta</taxon>
        <taxon>Magnoliopsida</taxon>
        <taxon>eudicotyledons</taxon>
        <taxon>Gunneridae</taxon>
        <taxon>Pentapetalae</taxon>
        <taxon>Dilleniales</taxon>
        <taxon>Dilleniaceae</taxon>
        <taxon>Dillenia</taxon>
    </lineage>
</organism>
<comment type="caution">
    <text evidence="1">The sequence shown here is derived from an EMBL/GenBank/DDBJ whole genome shotgun (WGS) entry which is preliminary data.</text>
</comment>
<dbReference type="AlphaFoldDB" id="A0AAN8V1T4"/>
<keyword evidence="2" id="KW-1185">Reference proteome</keyword>
<dbReference type="Gene3D" id="3.30.450.50">
    <property type="entry name" value="Longin domain"/>
    <property type="match status" value="1"/>
</dbReference>
<sequence>MISDPKLVFYACIASKHTGKTILTEFVNSTTIPELNSLVEQCLQCTPPNHVSFSHSIYGKSYAFLIDDDLIFFGIFSTENDPLDSIDRLQFLNQLKTTFLAFLDNTGLNLNVLSLTSLEFGDVYKELLASCATEEDVSSVSNGRSASTRIVSVPLLGKPSTKKVHKSKIIRNLESGVDGMKNTG</sequence>
<accession>A0AAN8V1T4</accession>
<dbReference type="PANTHER" id="PTHR47461:SF3">
    <property type="entry name" value="PHYTOLONGIN PHYL2.2"/>
    <property type="match status" value="1"/>
</dbReference>
<protein>
    <recommendedName>
        <fullName evidence="3">Longin domain-containing protein</fullName>
    </recommendedName>
</protein>
<name>A0AAN8V1T4_9MAGN</name>
<dbReference type="PANTHER" id="PTHR47461">
    <property type="entry name" value="PHYTOLONGIN PHYL1.2"/>
    <property type="match status" value="1"/>
</dbReference>
<evidence type="ECO:0000313" key="2">
    <source>
        <dbReference type="Proteomes" id="UP001370490"/>
    </source>
</evidence>